<comment type="caution">
    <text evidence="1">The sequence shown here is derived from an EMBL/GenBank/DDBJ whole genome shotgun (WGS) entry which is preliminary data.</text>
</comment>
<organism evidence="1 2">
    <name type="scientific">Shouchella xiaoxiensis</name>
    <dbReference type="NCBI Taxonomy" id="766895"/>
    <lineage>
        <taxon>Bacteria</taxon>
        <taxon>Bacillati</taxon>
        <taxon>Bacillota</taxon>
        <taxon>Bacilli</taxon>
        <taxon>Bacillales</taxon>
        <taxon>Bacillaceae</taxon>
        <taxon>Shouchella</taxon>
    </lineage>
</organism>
<gene>
    <name evidence="1" type="ORF">JOC54_003108</name>
</gene>
<reference evidence="1" key="1">
    <citation type="submission" date="2021-01" db="EMBL/GenBank/DDBJ databases">
        <title>Genomic Encyclopedia of Type Strains, Phase IV (KMG-IV): sequencing the most valuable type-strain genomes for metagenomic binning, comparative biology and taxonomic classification.</title>
        <authorList>
            <person name="Goeker M."/>
        </authorList>
    </citation>
    <scope>NUCLEOTIDE SEQUENCE</scope>
    <source>
        <strain evidence="1">DSM 21943</strain>
    </source>
</reference>
<evidence type="ECO:0000313" key="2">
    <source>
        <dbReference type="Proteomes" id="UP001179280"/>
    </source>
</evidence>
<name>A0ABS2SWB7_9BACI</name>
<protein>
    <submittedName>
        <fullName evidence="1">Uncharacterized protein</fullName>
    </submittedName>
</protein>
<keyword evidence="2" id="KW-1185">Reference proteome</keyword>
<dbReference type="EMBL" id="JAFBCV010000010">
    <property type="protein sequence ID" value="MBM7839828.1"/>
    <property type="molecule type" value="Genomic_DNA"/>
</dbReference>
<evidence type="ECO:0000313" key="1">
    <source>
        <dbReference type="EMBL" id="MBM7839828.1"/>
    </source>
</evidence>
<accession>A0ABS2SWB7</accession>
<sequence>MKLAPISSSFLVTVILFNLLPSPVPFARETFGSN</sequence>
<dbReference type="Proteomes" id="UP001179280">
    <property type="component" value="Unassembled WGS sequence"/>
</dbReference>
<proteinExistence type="predicted"/>